<dbReference type="PRINTS" id="PR00153">
    <property type="entry name" value="CSAPPISMRASE"/>
</dbReference>
<reference evidence="5 6" key="1">
    <citation type="submission" date="2016-07" db="EMBL/GenBank/DDBJ databases">
        <authorList>
            <person name="Lefevre C.T."/>
        </authorList>
    </citation>
    <scope>NUCLEOTIDE SEQUENCE [LARGE SCALE GENOMIC DNA]</scope>
    <source>
        <strain evidence="5">PR1</strain>
    </source>
</reference>
<dbReference type="InterPro" id="IPR002130">
    <property type="entry name" value="Cyclophilin-type_PPIase_dom"/>
</dbReference>
<dbReference type="InterPro" id="IPR029000">
    <property type="entry name" value="Cyclophilin-like_dom_sf"/>
</dbReference>
<evidence type="ECO:0000256" key="1">
    <source>
        <dbReference type="ARBA" id="ARBA00023110"/>
    </source>
</evidence>
<evidence type="ECO:0000313" key="5">
    <source>
        <dbReference type="EMBL" id="SCA57666.1"/>
    </source>
</evidence>
<dbReference type="RefSeq" id="WP_069189676.1">
    <property type="nucleotide sequence ID" value="NZ_FLYE01000045.1"/>
</dbReference>
<protein>
    <recommendedName>
        <fullName evidence="3">Peptidyl-prolyl cis-trans isomerase</fullName>
        <shortName evidence="3">PPIase</shortName>
        <ecNumber evidence="3">5.2.1.8</ecNumber>
    </recommendedName>
</protein>
<dbReference type="SUPFAM" id="SSF50891">
    <property type="entry name" value="Cyclophilin-like"/>
    <property type="match status" value="1"/>
</dbReference>
<dbReference type="PANTHER" id="PTHR45625">
    <property type="entry name" value="PEPTIDYL-PROLYL CIS-TRANS ISOMERASE-RELATED"/>
    <property type="match status" value="1"/>
</dbReference>
<dbReference type="Pfam" id="PF00160">
    <property type="entry name" value="Pro_isomerase"/>
    <property type="match status" value="1"/>
</dbReference>
<dbReference type="InterPro" id="IPR044666">
    <property type="entry name" value="Cyclophilin_A-like"/>
</dbReference>
<accession>A0A1C3RK94</accession>
<proteinExistence type="inferred from homology"/>
<organism evidence="5 6">
    <name type="scientific">Candidatus Terasakiella magnetica</name>
    <dbReference type="NCBI Taxonomy" id="1867952"/>
    <lineage>
        <taxon>Bacteria</taxon>
        <taxon>Pseudomonadati</taxon>
        <taxon>Pseudomonadota</taxon>
        <taxon>Alphaproteobacteria</taxon>
        <taxon>Rhodospirillales</taxon>
        <taxon>Terasakiellaceae</taxon>
        <taxon>Terasakiella</taxon>
    </lineage>
</organism>
<keyword evidence="2 3" id="KW-0413">Isomerase</keyword>
<keyword evidence="6" id="KW-1185">Reference proteome</keyword>
<dbReference type="GO" id="GO:0003755">
    <property type="term" value="F:peptidyl-prolyl cis-trans isomerase activity"/>
    <property type="evidence" value="ECO:0007669"/>
    <property type="project" value="UniProtKB-UniRule"/>
</dbReference>
<sequence>MLKRLLLSALIVFGLSFTANAQNTQDFDKENTLFLDLKNGRVVIKMRPDIAPQHVARIKKLTREGFYDGIVFHRVIRGFMAQTGDPTGTGMGGSDYPDLQAEFSNELHKRGTLSMARSSSPHSANSQFFICFKKAAHLDGQYTVWGHVVEGMEFVDRIKKGSSYNGGKVSNPDKIIKLQIAADVK</sequence>
<dbReference type="EMBL" id="FLYE01000045">
    <property type="protein sequence ID" value="SCA57666.1"/>
    <property type="molecule type" value="Genomic_DNA"/>
</dbReference>
<dbReference type="PROSITE" id="PS50072">
    <property type="entry name" value="CSA_PPIASE_2"/>
    <property type="match status" value="1"/>
</dbReference>
<name>A0A1C3RK94_9PROT</name>
<comment type="function">
    <text evidence="3">PPIases accelerate the folding of proteins. It catalyzes the cis-trans isomerization of proline imidic peptide bonds in oligopeptides.</text>
</comment>
<feature type="signal peptide" evidence="3">
    <location>
        <begin position="1"/>
        <end position="21"/>
    </location>
</feature>
<dbReference type="Proteomes" id="UP000231658">
    <property type="component" value="Unassembled WGS sequence"/>
</dbReference>
<evidence type="ECO:0000256" key="3">
    <source>
        <dbReference type="RuleBase" id="RU363019"/>
    </source>
</evidence>
<dbReference type="PANTHER" id="PTHR45625:SF4">
    <property type="entry name" value="PEPTIDYLPROLYL ISOMERASE DOMAIN AND WD REPEAT-CONTAINING PROTEIN 1"/>
    <property type="match status" value="1"/>
</dbReference>
<dbReference type="CDD" id="cd00317">
    <property type="entry name" value="cyclophilin"/>
    <property type="match status" value="1"/>
</dbReference>
<feature type="chain" id="PRO_5008449296" description="Peptidyl-prolyl cis-trans isomerase" evidence="3">
    <location>
        <begin position="22"/>
        <end position="185"/>
    </location>
</feature>
<dbReference type="OrthoDB" id="9807797at2"/>
<dbReference type="STRING" id="1867952.MTBPR1_60179"/>
<dbReference type="Gene3D" id="2.40.100.10">
    <property type="entry name" value="Cyclophilin-like"/>
    <property type="match status" value="1"/>
</dbReference>
<evidence type="ECO:0000313" key="6">
    <source>
        <dbReference type="Proteomes" id="UP000231658"/>
    </source>
</evidence>
<feature type="domain" description="PPIase cyclophilin-type" evidence="4">
    <location>
        <begin position="40"/>
        <end position="183"/>
    </location>
</feature>
<dbReference type="AlphaFoldDB" id="A0A1C3RK94"/>
<evidence type="ECO:0000259" key="4">
    <source>
        <dbReference type="PROSITE" id="PS50072"/>
    </source>
</evidence>
<evidence type="ECO:0000256" key="2">
    <source>
        <dbReference type="ARBA" id="ARBA00023235"/>
    </source>
</evidence>
<comment type="catalytic activity">
    <reaction evidence="3">
        <text>[protein]-peptidylproline (omega=180) = [protein]-peptidylproline (omega=0)</text>
        <dbReference type="Rhea" id="RHEA:16237"/>
        <dbReference type="Rhea" id="RHEA-COMP:10747"/>
        <dbReference type="Rhea" id="RHEA-COMP:10748"/>
        <dbReference type="ChEBI" id="CHEBI:83833"/>
        <dbReference type="ChEBI" id="CHEBI:83834"/>
        <dbReference type="EC" id="5.2.1.8"/>
    </reaction>
</comment>
<keyword evidence="3" id="KW-0732">Signal</keyword>
<gene>
    <name evidence="5" type="primary">ppi</name>
    <name evidence="5" type="ORF">MTBPR1_60179</name>
</gene>
<comment type="similarity">
    <text evidence="3">Belongs to the cyclophilin-type PPIase family.</text>
</comment>
<keyword evidence="1 3" id="KW-0697">Rotamase</keyword>
<dbReference type="EC" id="5.2.1.8" evidence="3"/>